<comment type="similarity">
    <text evidence="2 6">Belongs to the cation transport ATPase (P-type) (TC 3.A.3) family. Type IB subfamily.</text>
</comment>
<dbReference type="CDD" id="cd12108">
    <property type="entry name" value="Hr-like"/>
    <property type="match status" value="1"/>
</dbReference>
<dbReference type="Pfam" id="PF01814">
    <property type="entry name" value="Hemerythrin"/>
    <property type="match status" value="1"/>
</dbReference>
<organism evidence="9 10">
    <name type="scientific">Amycolatopsis rhizosphaerae</name>
    <dbReference type="NCBI Taxonomy" id="2053003"/>
    <lineage>
        <taxon>Bacteria</taxon>
        <taxon>Bacillati</taxon>
        <taxon>Actinomycetota</taxon>
        <taxon>Actinomycetes</taxon>
        <taxon>Pseudonocardiales</taxon>
        <taxon>Pseudonocardiaceae</taxon>
        <taxon>Amycolatopsis</taxon>
    </lineage>
</organism>
<keyword evidence="3 6" id="KW-0812">Transmembrane</keyword>
<feature type="domain" description="P-type ATPase A" evidence="7">
    <location>
        <begin position="121"/>
        <end position="218"/>
    </location>
</feature>
<dbReference type="InterPro" id="IPR023298">
    <property type="entry name" value="ATPase_P-typ_TM_dom_sf"/>
</dbReference>
<evidence type="ECO:0000313" key="9">
    <source>
        <dbReference type="EMBL" id="TVT51535.1"/>
    </source>
</evidence>
<feature type="transmembrane region" description="Helical" evidence="6">
    <location>
        <begin position="567"/>
        <end position="587"/>
    </location>
</feature>
<dbReference type="PANTHER" id="PTHR48085">
    <property type="entry name" value="CADMIUM/ZINC-TRANSPORTING ATPASE HMA2-RELATED"/>
    <property type="match status" value="1"/>
</dbReference>
<dbReference type="PROSITE" id="PS00154">
    <property type="entry name" value="ATPASE_E1_E2"/>
    <property type="match status" value="1"/>
</dbReference>
<dbReference type="EMBL" id="VJWX01000122">
    <property type="protein sequence ID" value="TVT51535.1"/>
    <property type="molecule type" value="Genomic_DNA"/>
</dbReference>
<dbReference type="PRINTS" id="PR00119">
    <property type="entry name" value="CATATPASE"/>
</dbReference>
<keyword evidence="6" id="KW-0067">ATP-binding</keyword>
<evidence type="ECO:0000313" key="10">
    <source>
        <dbReference type="Proteomes" id="UP000320011"/>
    </source>
</evidence>
<feature type="transmembrane region" description="Helical" evidence="6">
    <location>
        <begin position="260"/>
        <end position="280"/>
    </location>
</feature>
<comment type="subcellular location">
    <subcellularLocation>
        <location evidence="1">Cell membrane</location>
        <topology evidence="1">Multi-pass membrane protein</topology>
    </subcellularLocation>
</comment>
<dbReference type="Proteomes" id="UP000320011">
    <property type="component" value="Unassembled WGS sequence"/>
</dbReference>
<keyword evidence="6" id="KW-0547">Nucleotide-binding</keyword>
<evidence type="ECO:0000256" key="3">
    <source>
        <dbReference type="ARBA" id="ARBA00022692"/>
    </source>
</evidence>
<keyword evidence="4 6" id="KW-1133">Transmembrane helix</keyword>
<evidence type="ECO:0000256" key="4">
    <source>
        <dbReference type="ARBA" id="ARBA00022989"/>
    </source>
</evidence>
<evidence type="ECO:0000256" key="5">
    <source>
        <dbReference type="ARBA" id="ARBA00023136"/>
    </source>
</evidence>
<name>A0A558CRY2_9PSEU</name>
<dbReference type="PANTHER" id="PTHR48085:SF5">
    <property type="entry name" value="CADMIUM_ZINC-TRANSPORTING ATPASE HMA4-RELATED"/>
    <property type="match status" value="1"/>
</dbReference>
<dbReference type="InterPro" id="IPR059000">
    <property type="entry name" value="ATPase_P-type_domA"/>
</dbReference>
<dbReference type="GO" id="GO:0015086">
    <property type="term" value="F:cadmium ion transmembrane transporter activity"/>
    <property type="evidence" value="ECO:0007669"/>
    <property type="project" value="TreeGrafter"/>
</dbReference>
<dbReference type="InterPro" id="IPR027256">
    <property type="entry name" value="P-typ_ATPase_IB"/>
</dbReference>
<keyword evidence="6" id="KW-0479">Metal-binding</keyword>
<dbReference type="InterPro" id="IPR001757">
    <property type="entry name" value="P_typ_ATPase"/>
</dbReference>
<feature type="transmembrane region" description="Helical" evidence="6">
    <location>
        <begin position="72"/>
        <end position="102"/>
    </location>
</feature>
<dbReference type="InterPro" id="IPR008250">
    <property type="entry name" value="ATPase_P-typ_transduc_dom_A_sf"/>
</dbReference>
<dbReference type="Pfam" id="PF00122">
    <property type="entry name" value="E1-E2_ATPase"/>
    <property type="match status" value="1"/>
</dbReference>
<dbReference type="Pfam" id="PF00702">
    <property type="entry name" value="Hydrolase"/>
    <property type="match status" value="1"/>
</dbReference>
<keyword evidence="10" id="KW-1185">Reference proteome</keyword>
<gene>
    <name evidence="9" type="primary">cadA</name>
    <name evidence="9" type="ORF">FNH05_14625</name>
</gene>
<proteinExistence type="inferred from homology"/>
<protein>
    <submittedName>
        <fullName evidence="9">Cadmium-translocating P-type ATPase</fullName>
        <ecNumber evidence="9">3.6.3.3</ecNumber>
    </submittedName>
</protein>
<dbReference type="GO" id="GO:0019829">
    <property type="term" value="F:ATPase-coupled monoatomic cation transmembrane transporter activity"/>
    <property type="evidence" value="ECO:0007669"/>
    <property type="project" value="InterPro"/>
</dbReference>
<dbReference type="AlphaFoldDB" id="A0A558CRY2"/>
<dbReference type="RefSeq" id="WP_144588446.1">
    <property type="nucleotide sequence ID" value="NZ_VJWX01000122.1"/>
</dbReference>
<keyword evidence="5 6" id="KW-0472">Membrane</keyword>
<dbReference type="GO" id="GO:0005524">
    <property type="term" value="F:ATP binding"/>
    <property type="evidence" value="ECO:0007669"/>
    <property type="project" value="UniProtKB-UniRule"/>
</dbReference>
<dbReference type="InterPro" id="IPR023214">
    <property type="entry name" value="HAD_sf"/>
</dbReference>
<keyword evidence="9" id="KW-0378">Hydrolase</keyword>
<dbReference type="InterPro" id="IPR018303">
    <property type="entry name" value="ATPase_P-typ_P_site"/>
</dbReference>
<feature type="transmembrane region" description="Helical" evidence="6">
    <location>
        <begin position="235"/>
        <end position="254"/>
    </location>
</feature>
<dbReference type="GO" id="GO:0046872">
    <property type="term" value="F:metal ion binding"/>
    <property type="evidence" value="ECO:0007669"/>
    <property type="project" value="UniProtKB-KW"/>
</dbReference>
<dbReference type="NCBIfam" id="TIGR01512">
    <property type="entry name" value="ATPase-IB2_Cd"/>
    <property type="match status" value="1"/>
</dbReference>
<dbReference type="InterPro" id="IPR036412">
    <property type="entry name" value="HAD-like_sf"/>
</dbReference>
<dbReference type="OrthoDB" id="7059309at2"/>
<dbReference type="NCBIfam" id="TIGR01494">
    <property type="entry name" value="ATPase_P-type"/>
    <property type="match status" value="2"/>
</dbReference>
<dbReference type="InterPro" id="IPR051014">
    <property type="entry name" value="Cation_Transport_ATPase_IB"/>
</dbReference>
<dbReference type="NCBIfam" id="TIGR01525">
    <property type="entry name" value="ATPase-IB_hvy"/>
    <property type="match status" value="1"/>
</dbReference>
<dbReference type="GO" id="GO:0016887">
    <property type="term" value="F:ATP hydrolysis activity"/>
    <property type="evidence" value="ECO:0007669"/>
    <property type="project" value="InterPro"/>
</dbReference>
<evidence type="ECO:0000256" key="2">
    <source>
        <dbReference type="ARBA" id="ARBA00006024"/>
    </source>
</evidence>
<evidence type="ECO:0000256" key="6">
    <source>
        <dbReference type="RuleBase" id="RU362081"/>
    </source>
</evidence>
<dbReference type="InterPro" id="IPR023299">
    <property type="entry name" value="ATPase_P-typ_cyto_dom_N"/>
</dbReference>
<dbReference type="Gene3D" id="1.20.120.520">
    <property type="entry name" value="nmb1532 protein domain like"/>
    <property type="match status" value="1"/>
</dbReference>
<dbReference type="SUPFAM" id="SSF81653">
    <property type="entry name" value="Calcium ATPase, transduction domain A"/>
    <property type="match status" value="1"/>
</dbReference>
<dbReference type="Gene3D" id="3.40.1110.10">
    <property type="entry name" value="Calcium-transporting ATPase, cytoplasmic domain N"/>
    <property type="match status" value="1"/>
</dbReference>
<dbReference type="GO" id="GO:0005886">
    <property type="term" value="C:plasma membrane"/>
    <property type="evidence" value="ECO:0007669"/>
    <property type="project" value="UniProtKB-SubCell"/>
</dbReference>
<dbReference type="EC" id="3.6.3.3" evidence="9"/>
<evidence type="ECO:0000256" key="1">
    <source>
        <dbReference type="ARBA" id="ARBA00004651"/>
    </source>
</evidence>
<evidence type="ECO:0000259" key="8">
    <source>
        <dbReference type="Pfam" id="PF01814"/>
    </source>
</evidence>
<sequence length="770" mass="79356">MPVTGGKHGPLSREALLLIAVTLLVAAGGVAWLFDPMPANILWAVADGVALVPALVWVAADLRAGRWGADLLAVLALASTLAVGEYLAGAIIGAMVATGRVLEVAAQRRAGRDLSALLERAPSQAHLRRVGRMETVPIAEVRAGDRVVVLPGEIVPVDGTLLGDGVFDESALTGEAAPVTRAAAERVRSGVVNAGGAVDLSATATADASTYAGVVQLARQAAANTAPVARLADRIAVWFLPTALIIAGIAWAVTGNPDRAVAVLVTATPCPLLLAVPIAVTGGMSRASRAGVVVKGGAALELLGRADTLAMDKTGTVTEGRPEVVDVVCAPGVRPEEALAQAAAVEQYSPHVLAGAVLRAAERNGVHPAHATSVTEEPGRGATGVVDGTKVTVGRLSGDGALPDWAAGAARRGRLDLASMIWTERDGTPVAALLVRDRIRHDAARTMRRLRAVGLRHVVLLTGDRVDNATEVAGMLGVDDVQADASPADKIERVRSARSDGITVMVGDGINDAPALAAADVGIALGSRGSTAAAQAADAVILDDRIDRLADAVEIARRARGLAVQSAGIGTVLSLLAMVAAAFGWLIPVVGALVQEGIDVAVILNALRALRGPARQRPPAEADELLHRFAGEHEQLLAARNAVRQAADALAGGSSPDADAAIRRAQRLLVDELLPHERAEETELYPALGGVLGSPEGTVTMSRGHVEIERLVRRLGRHLAEAPDGIQPDQVDDLRATLYGLDAVLTLHFAQEEEAYFSLASSSGDGKAED</sequence>
<accession>A0A558CRY2</accession>
<feature type="transmembrane region" description="Helical" evidence="6">
    <location>
        <begin position="15"/>
        <end position="34"/>
    </location>
</feature>
<dbReference type="SUPFAM" id="SSF81665">
    <property type="entry name" value="Calcium ATPase, transmembrane domain M"/>
    <property type="match status" value="1"/>
</dbReference>
<evidence type="ECO:0000259" key="7">
    <source>
        <dbReference type="Pfam" id="PF00122"/>
    </source>
</evidence>
<dbReference type="Gene3D" id="3.40.50.1000">
    <property type="entry name" value="HAD superfamily/HAD-like"/>
    <property type="match status" value="1"/>
</dbReference>
<feature type="domain" description="Hemerythrin-like" evidence="8">
    <location>
        <begin position="626"/>
        <end position="759"/>
    </location>
</feature>
<feature type="transmembrane region" description="Helical" evidence="6">
    <location>
        <begin position="41"/>
        <end position="60"/>
    </location>
</feature>
<dbReference type="SUPFAM" id="SSF56784">
    <property type="entry name" value="HAD-like"/>
    <property type="match status" value="1"/>
</dbReference>
<reference evidence="9 10" key="1">
    <citation type="submission" date="2019-07" db="EMBL/GenBank/DDBJ databases">
        <authorList>
            <person name="Duangmal K."/>
            <person name="Teo W.F.A."/>
        </authorList>
    </citation>
    <scope>NUCLEOTIDE SEQUENCE [LARGE SCALE GENOMIC DNA]</scope>
    <source>
        <strain evidence="9 10">TBRC 6029</strain>
    </source>
</reference>
<dbReference type="InterPro" id="IPR012312">
    <property type="entry name" value="Hemerythrin-like"/>
</dbReference>
<dbReference type="Gene3D" id="2.70.150.10">
    <property type="entry name" value="Calcium-transporting ATPase, cytoplasmic transduction domain A"/>
    <property type="match status" value="1"/>
</dbReference>
<comment type="caution">
    <text evidence="9">The sequence shown here is derived from an EMBL/GenBank/DDBJ whole genome shotgun (WGS) entry which is preliminary data.</text>
</comment>
<reference evidence="9 10" key="2">
    <citation type="submission" date="2019-08" db="EMBL/GenBank/DDBJ databases">
        <title>Amycolatopsis acidicola sp. nov., isolated from peat swamp forest soil.</title>
        <authorList>
            <person name="Srisuk N."/>
        </authorList>
    </citation>
    <scope>NUCLEOTIDE SEQUENCE [LARGE SCALE GENOMIC DNA]</scope>
    <source>
        <strain evidence="9 10">TBRC 6029</strain>
    </source>
</reference>
<keyword evidence="6" id="KW-1003">Cell membrane</keyword>